<gene>
    <name evidence="1" type="ORF">FH969_08770</name>
</gene>
<dbReference type="EMBL" id="VENP01000029">
    <property type="protein sequence ID" value="TNU73935.1"/>
    <property type="molecule type" value="Genomic_DNA"/>
</dbReference>
<sequence>MASAYDLIHAITRNDKAAFIIAIDPRAADALIPKHGFAQRAGSRVALNPQPLPPAELSLGAALLYEVTRAAIAGAGSEDAGAAARLVSFEIDDWCGTGWPRKWPKPKSKLDVLDVFLGAAIAADDLAGRYEGSLGEALAGAAKQLADQAIG</sequence>
<dbReference type="RefSeq" id="WP_139986995.1">
    <property type="nucleotide sequence ID" value="NZ_VENP01000029.1"/>
</dbReference>
<evidence type="ECO:0000313" key="1">
    <source>
        <dbReference type="EMBL" id="TNU73935.1"/>
    </source>
</evidence>
<name>A0A5C5BCI3_9MICO</name>
<dbReference type="OrthoDB" id="4843510at2"/>
<organism evidence="1 2">
    <name type="scientific">Miniimonas arenae</name>
    <dbReference type="NCBI Taxonomy" id="676201"/>
    <lineage>
        <taxon>Bacteria</taxon>
        <taxon>Bacillati</taxon>
        <taxon>Actinomycetota</taxon>
        <taxon>Actinomycetes</taxon>
        <taxon>Micrococcales</taxon>
        <taxon>Beutenbergiaceae</taxon>
        <taxon>Miniimonas</taxon>
    </lineage>
</organism>
<comment type="caution">
    <text evidence="1">The sequence shown here is derived from an EMBL/GenBank/DDBJ whole genome shotgun (WGS) entry which is preliminary data.</text>
</comment>
<proteinExistence type="predicted"/>
<protein>
    <submittedName>
        <fullName evidence="1">Uncharacterized protein</fullName>
    </submittedName>
</protein>
<accession>A0A5C5BCI3</accession>
<evidence type="ECO:0000313" key="2">
    <source>
        <dbReference type="Proteomes" id="UP000313849"/>
    </source>
</evidence>
<keyword evidence="2" id="KW-1185">Reference proteome</keyword>
<dbReference type="Proteomes" id="UP000313849">
    <property type="component" value="Unassembled WGS sequence"/>
</dbReference>
<dbReference type="AlphaFoldDB" id="A0A5C5BCI3"/>
<reference evidence="1 2" key="1">
    <citation type="submission" date="2019-06" db="EMBL/GenBank/DDBJ databases">
        <title>Draft genome sequence of Miniimonas arenae KCTC 19750T isolated from sea sand.</title>
        <authorList>
            <person name="Park S.-J."/>
        </authorList>
    </citation>
    <scope>NUCLEOTIDE SEQUENCE [LARGE SCALE GENOMIC DNA]</scope>
    <source>
        <strain evidence="1 2">KCTC 19750</strain>
    </source>
</reference>